<proteinExistence type="predicted"/>
<dbReference type="Pfam" id="PF10979">
    <property type="entry name" value="DUF2786"/>
    <property type="match status" value="1"/>
</dbReference>
<evidence type="ECO:0000259" key="1">
    <source>
        <dbReference type="Pfam" id="PF10979"/>
    </source>
</evidence>
<reference evidence="2 3" key="1">
    <citation type="submission" date="2016-07" db="EMBL/GenBank/DDBJ databases">
        <title>Characterization of three bacteriophages infecting bacteria isolated from shrimp culture pond water.</title>
        <authorList>
            <person name="Khoa H.V."/>
        </authorList>
    </citation>
    <scope>NUCLEOTIDE SEQUENCE [LARGE SCALE GENOMIC DNA]</scope>
</reference>
<evidence type="ECO:0000313" key="2">
    <source>
        <dbReference type="EMBL" id="BAV39381.1"/>
    </source>
</evidence>
<gene>
    <name evidence="2" type="ORF">BPT24_263</name>
</gene>
<dbReference type="InterPro" id="IPR024498">
    <property type="entry name" value="DUF2786"/>
</dbReference>
<organism evidence="2 3">
    <name type="scientific">Tenacibaculum phage pT24</name>
    <dbReference type="NCBI Taxonomy" id="1880590"/>
    <lineage>
        <taxon>Viruses</taxon>
        <taxon>Duplodnaviria</taxon>
        <taxon>Heunggongvirae</taxon>
        <taxon>Uroviricota</taxon>
        <taxon>Caudoviricetes</taxon>
        <taxon>Kungbxnavirus</taxon>
        <taxon>Kungbxnavirus pT24</taxon>
    </lineage>
</organism>
<dbReference type="Proteomes" id="UP000224877">
    <property type="component" value="Segment"/>
</dbReference>
<keyword evidence="3" id="KW-1185">Reference proteome</keyword>
<accession>A0A1B4XX53</accession>
<dbReference type="EMBL" id="LC168164">
    <property type="protein sequence ID" value="BAV39381.1"/>
    <property type="molecule type" value="Genomic_DNA"/>
</dbReference>
<evidence type="ECO:0000313" key="3">
    <source>
        <dbReference type="Proteomes" id="UP000224877"/>
    </source>
</evidence>
<feature type="domain" description="DUF2786" evidence="1">
    <location>
        <begin position="8"/>
        <end position="46"/>
    </location>
</feature>
<sequence length="270" mass="31215">MEKSKNSVLDKIEKLLSLANNEGASQGEIENAMKMAEKLMLKHDIEAVDIEIGSLEVNETKVQFEEEKGFYPKWRYELLKELALANMCEHFYSDKRTAVNVMTGMGWKYVVRKTGEYSVTIIGRKDRRKTVFKMYDLCSKMLPELAKQRWKEYRTQKVKSAKEMGIDATVSFLVKHDLMFDRRVFFNSYLKGAFKGIVEKIESNLDELSPAEKDKYQLVVAKNDLVVRNYLTEKYPSVKSVNRRKGNISAEAYRMGESDAKNIGEKQLNA</sequence>
<name>A0A1B4XX53_9CAUD</name>
<protein>
    <recommendedName>
        <fullName evidence="1">DUF2786 domain-containing protein</fullName>
    </recommendedName>
</protein>